<name>A0ABN3UJF2_9ACTN</name>
<evidence type="ECO:0000313" key="2">
    <source>
        <dbReference type="Proteomes" id="UP001501842"/>
    </source>
</evidence>
<accession>A0ABN3UJF2</accession>
<comment type="caution">
    <text evidence="1">The sequence shown here is derived from an EMBL/GenBank/DDBJ whole genome shotgun (WGS) entry which is preliminary data.</text>
</comment>
<gene>
    <name evidence="1" type="ORF">GCM10010439_55400</name>
</gene>
<reference evidence="1 2" key="1">
    <citation type="journal article" date="2019" name="Int. J. Syst. Evol. Microbiol.">
        <title>The Global Catalogue of Microorganisms (GCM) 10K type strain sequencing project: providing services to taxonomists for standard genome sequencing and annotation.</title>
        <authorList>
            <consortium name="The Broad Institute Genomics Platform"/>
            <consortium name="The Broad Institute Genome Sequencing Center for Infectious Disease"/>
            <person name="Wu L."/>
            <person name="Ma J."/>
        </authorList>
    </citation>
    <scope>NUCLEOTIDE SEQUENCE [LARGE SCALE GENOMIC DNA]</scope>
    <source>
        <strain evidence="1 2">JCM 8201</strain>
    </source>
</reference>
<evidence type="ECO:0000313" key="1">
    <source>
        <dbReference type="EMBL" id="GAA2734000.1"/>
    </source>
</evidence>
<dbReference type="EMBL" id="BAAATZ010000027">
    <property type="protein sequence ID" value="GAA2734000.1"/>
    <property type="molecule type" value="Genomic_DNA"/>
</dbReference>
<dbReference type="Proteomes" id="UP001501842">
    <property type="component" value="Unassembled WGS sequence"/>
</dbReference>
<sequence>MASAELEGVGLPTAIGVVRSQVRLQKLDFWLRNPDYLANELLNDYAETGDDDFLETAAQILDSDEPEVRRYPMLRHHFGAYEPLEDALAVLRYGGLVAQRRRGTISRIRQHDYYLLAKGREVAEQIIGEAPVFSYYIDRVRLVLQLADNGTGSQLKDRQYKQPEYAEAVRGSRISSVRERARSRLAEYRAIQAEKVRGDDA</sequence>
<keyword evidence="2" id="KW-1185">Reference proteome</keyword>
<protein>
    <submittedName>
        <fullName evidence="1">Uncharacterized protein</fullName>
    </submittedName>
</protein>
<organism evidence="1 2">
    <name type="scientific">Actinocorallia aurantiaca</name>
    <dbReference type="NCBI Taxonomy" id="46204"/>
    <lineage>
        <taxon>Bacteria</taxon>
        <taxon>Bacillati</taxon>
        <taxon>Actinomycetota</taxon>
        <taxon>Actinomycetes</taxon>
        <taxon>Streptosporangiales</taxon>
        <taxon>Thermomonosporaceae</taxon>
        <taxon>Actinocorallia</taxon>
    </lineage>
</organism>
<proteinExistence type="predicted"/>